<keyword evidence="3" id="KW-1185">Reference proteome</keyword>
<dbReference type="InterPro" id="IPR004330">
    <property type="entry name" value="FAR1_DNA_bnd_dom"/>
</dbReference>
<dbReference type="EMBL" id="JAUJYO010000008">
    <property type="protein sequence ID" value="KAK1311032.1"/>
    <property type="molecule type" value="Genomic_DNA"/>
</dbReference>
<sequence length="267" mass="30073">MPHGPPSLAMVGRCYEFDSGLWVHGGDVESGETTMYPRQQKQSGQDLSNFCPCDDLVDLVSQKPGDFQGSSSISGKYLGGGQSVDQMEMNDLEHIGESVEAEPQAAVNRDEEAEDIRHYEVNEELIIGMEFNSIDEAFSQYKAFAFRCGFGIMRSGRRFTSDGNLKAVIFACSKEGKLRKKKDESSTMTSVSQTRYKPTCKANCKAKMQIRTFGDGKWMSSRIDRTRHKNSWLLMMLPDFLHARHSKEEAMTIFHTLKKIVGIILKE</sequence>
<dbReference type="Proteomes" id="UP001180020">
    <property type="component" value="Unassembled WGS sequence"/>
</dbReference>
<comment type="caution">
    <text evidence="2">The sequence shown here is derived from an EMBL/GenBank/DDBJ whole genome shotgun (WGS) entry which is preliminary data.</text>
</comment>
<name>A0AAV9EG77_ACOCL</name>
<dbReference type="Pfam" id="PF03101">
    <property type="entry name" value="FAR1"/>
    <property type="match status" value="1"/>
</dbReference>
<reference evidence="2" key="1">
    <citation type="journal article" date="2023" name="Nat. Commun.">
        <title>Diploid and tetraploid genomes of Acorus and the evolution of monocots.</title>
        <authorList>
            <person name="Ma L."/>
            <person name="Liu K.W."/>
            <person name="Li Z."/>
            <person name="Hsiao Y.Y."/>
            <person name="Qi Y."/>
            <person name="Fu T."/>
            <person name="Tang G.D."/>
            <person name="Zhang D."/>
            <person name="Sun W.H."/>
            <person name="Liu D.K."/>
            <person name="Li Y."/>
            <person name="Chen G.Z."/>
            <person name="Liu X.D."/>
            <person name="Liao X.Y."/>
            <person name="Jiang Y.T."/>
            <person name="Yu X."/>
            <person name="Hao Y."/>
            <person name="Huang J."/>
            <person name="Zhao X.W."/>
            <person name="Ke S."/>
            <person name="Chen Y.Y."/>
            <person name="Wu W.L."/>
            <person name="Hsu J.L."/>
            <person name="Lin Y.F."/>
            <person name="Huang M.D."/>
            <person name="Li C.Y."/>
            <person name="Huang L."/>
            <person name="Wang Z.W."/>
            <person name="Zhao X."/>
            <person name="Zhong W.Y."/>
            <person name="Peng D.H."/>
            <person name="Ahmad S."/>
            <person name="Lan S."/>
            <person name="Zhang J.S."/>
            <person name="Tsai W.C."/>
            <person name="Van de Peer Y."/>
            <person name="Liu Z.J."/>
        </authorList>
    </citation>
    <scope>NUCLEOTIDE SEQUENCE</scope>
    <source>
        <strain evidence="2">CP</strain>
    </source>
</reference>
<feature type="domain" description="FAR1" evidence="1">
    <location>
        <begin position="141"/>
        <end position="223"/>
    </location>
</feature>
<organism evidence="2 3">
    <name type="scientific">Acorus calamus</name>
    <name type="common">Sweet flag</name>
    <dbReference type="NCBI Taxonomy" id="4465"/>
    <lineage>
        <taxon>Eukaryota</taxon>
        <taxon>Viridiplantae</taxon>
        <taxon>Streptophyta</taxon>
        <taxon>Embryophyta</taxon>
        <taxon>Tracheophyta</taxon>
        <taxon>Spermatophyta</taxon>
        <taxon>Magnoliopsida</taxon>
        <taxon>Liliopsida</taxon>
        <taxon>Acoraceae</taxon>
        <taxon>Acorus</taxon>
    </lineage>
</organism>
<accession>A0AAV9EG77</accession>
<protein>
    <recommendedName>
        <fullName evidence="1">FAR1 domain-containing protein</fullName>
    </recommendedName>
</protein>
<dbReference type="AlphaFoldDB" id="A0AAV9EG77"/>
<reference evidence="2" key="2">
    <citation type="submission" date="2023-06" db="EMBL/GenBank/DDBJ databases">
        <authorList>
            <person name="Ma L."/>
            <person name="Liu K.-W."/>
            <person name="Li Z."/>
            <person name="Hsiao Y.-Y."/>
            <person name="Qi Y."/>
            <person name="Fu T."/>
            <person name="Tang G."/>
            <person name="Zhang D."/>
            <person name="Sun W.-H."/>
            <person name="Liu D.-K."/>
            <person name="Li Y."/>
            <person name="Chen G.-Z."/>
            <person name="Liu X.-D."/>
            <person name="Liao X.-Y."/>
            <person name="Jiang Y.-T."/>
            <person name="Yu X."/>
            <person name="Hao Y."/>
            <person name="Huang J."/>
            <person name="Zhao X.-W."/>
            <person name="Ke S."/>
            <person name="Chen Y.-Y."/>
            <person name="Wu W.-L."/>
            <person name="Hsu J.-L."/>
            <person name="Lin Y.-F."/>
            <person name="Huang M.-D."/>
            <person name="Li C.-Y."/>
            <person name="Huang L."/>
            <person name="Wang Z.-W."/>
            <person name="Zhao X."/>
            <person name="Zhong W.-Y."/>
            <person name="Peng D.-H."/>
            <person name="Ahmad S."/>
            <person name="Lan S."/>
            <person name="Zhang J.-S."/>
            <person name="Tsai W.-C."/>
            <person name="Van De Peer Y."/>
            <person name="Liu Z.-J."/>
        </authorList>
    </citation>
    <scope>NUCLEOTIDE SEQUENCE</scope>
    <source>
        <strain evidence="2">CP</strain>
        <tissue evidence="2">Leaves</tissue>
    </source>
</reference>
<evidence type="ECO:0000259" key="1">
    <source>
        <dbReference type="Pfam" id="PF03101"/>
    </source>
</evidence>
<dbReference type="PANTHER" id="PTHR46328">
    <property type="entry name" value="FAR-RED IMPAIRED RESPONSIVE (FAR1) FAMILY PROTEIN-RELATED"/>
    <property type="match status" value="1"/>
</dbReference>
<gene>
    <name evidence="2" type="ORF">QJS10_CPA08g00919</name>
</gene>
<proteinExistence type="predicted"/>
<dbReference type="PANTHER" id="PTHR46328:SF35">
    <property type="entry name" value="PROTEIN FAR1-RELATED SEQUENCE 5-LIKE"/>
    <property type="match status" value="1"/>
</dbReference>
<evidence type="ECO:0000313" key="3">
    <source>
        <dbReference type="Proteomes" id="UP001180020"/>
    </source>
</evidence>
<evidence type="ECO:0000313" key="2">
    <source>
        <dbReference type="EMBL" id="KAK1311032.1"/>
    </source>
</evidence>